<feature type="compositionally biased region" description="Basic and acidic residues" evidence="1">
    <location>
        <begin position="1"/>
        <end position="12"/>
    </location>
</feature>
<keyword evidence="3" id="KW-1185">Reference proteome</keyword>
<dbReference type="PANTHER" id="PTHR22245:SF3">
    <property type="entry name" value="COILED-COIL DOMAIN-CONTAINING PROTEIN 144A-RELATED"/>
    <property type="match status" value="1"/>
</dbReference>
<name>L5MKT3_MYODS</name>
<feature type="compositionally biased region" description="Basic and acidic residues" evidence="1">
    <location>
        <begin position="41"/>
        <end position="55"/>
    </location>
</feature>
<feature type="compositionally biased region" description="Basic and acidic residues" evidence="1">
    <location>
        <begin position="147"/>
        <end position="162"/>
    </location>
</feature>
<reference evidence="3" key="1">
    <citation type="journal article" date="2013" name="Science">
        <title>Comparative analysis of bat genomes provides insight into the evolution of flight and immunity.</title>
        <authorList>
            <person name="Zhang G."/>
            <person name="Cowled C."/>
            <person name="Shi Z."/>
            <person name="Huang Z."/>
            <person name="Bishop-Lilly K.A."/>
            <person name="Fang X."/>
            <person name="Wynne J.W."/>
            <person name="Xiong Z."/>
            <person name="Baker M.L."/>
            <person name="Zhao W."/>
            <person name="Tachedjian M."/>
            <person name="Zhu Y."/>
            <person name="Zhou P."/>
            <person name="Jiang X."/>
            <person name="Ng J."/>
            <person name="Yang L."/>
            <person name="Wu L."/>
            <person name="Xiao J."/>
            <person name="Feng Y."/>
            <person name="Chen Y."/>
            <person name="Sun X."/>
            <person name="Zhang Y."/>
            <person name="Marsh G.A."/>
            <person name="Crameri G."/>
            <person name="Broder C.C."/>
            <person name="Frey K.G."/>
            <person name="Wang L.F."/>
            <person name="Wang J."/>
        </authorList>
    </citation>
    <scope>NUCLEOTIDE SEQUENCE [LARGE SCALE GENOMIC DNA]</scope>
</reference>
<dbReference type="Proteomes" id="UP000010556">
    <property type="component" value="Unassembled WGS sequence"/>
</dbReference>
<accession>L5MKT3</accession>
<sequence>MSQESQRNRACDNEDTSSYSGHSFVQKDEENVHQARHIRDRKNSELSREESKQKSCEFSVKFKTTDCPKEEPLRDNSKEGASLRQMPSNLTSKMLDCEGKGAFGKTVSAALQTFPKRGETTLKIISPSHGHPGSPEDSPWDSSSELSLREKELHSENDHRPNAEQVLNKNEQSFYNDTENKKVRTLVVTSGVKEDQEFAMQMTKNMNPNTTDWKVGIGPTPQSRDPKSHPELQLPCCNETKLIIEIKSHDMPAVTNTYKETKPNQDLFQNPLCADNFDANRCKSMDSRLQDMSSSALHNDRTPEVYVTEELKQDIQSLKNAVHMLKVTNLLLEKEEVQLQTEVEFHLLLLFAFSLYQFSDLF</sequence>
<dbReference type="PANTHER" id="PTHR22245">
    <property type="entry name" value="COILED-COIL DOMAIN-CONTAINING PROTEIN 144A-RELATED"/>
    <property type="match status" value="1"/>
</dbReference>
<proteinExistence type="predicted"/>
<protein>
    <submittedName>
        <fullName evidence="2">Coiled-coil domain-containing protein 144C</fullName>
    </submittedName>
</protein>
<organism evidence="2 3">
    <name type="scientific">Myotis davidii</name>
    <name type="common">David's myotis</name>
    <dbReference type="NCBI Taxonomy" id="225400"/>
    <lineage>
        <taxon>Eukaryota</taxon>
        <taxon>Metazoa</taxon>
        <taxon>Chordata</taxon>
        <taxon>Craniata</taxon>
        <taxon>Vertebrata</taxon>
        <taxon>Euteleostomi</taxon>
        <taxon>Mammalia</taxon>
        <taxon>Eutheria</taxon>
        <taxon>Laurasiatheria</taxon>
        <taxon>Chiroptera</taxon>
        <taxon>Yangochiroptera</taxon>
        <taxon>Vespertilionidae</taxon>
        <taxon>Myotis</taxon>
    </lineage>
</organism>
<feature type="region of interest" description="Disordered" evidence="1">
    <location>
        <begin position="1"/>
        <end position="91"/>
    </location>
</feature>
<evidence type="ECO:0000313" key="3">
    <source>
        <dbReference type="Proteomes" id="UP000010556"/>
    </source>
</evidence>
<feature type="compositionally biased region" description="Basic and acidic residues" evidence="1">
    <location>
        <begin position="63"/>
        <end position="78"/>
    </location>
</feature>
<evidence type="ECO:0000256" key="1">
    <source>
        <dbReference type="SAM" id="MobiDB-lite"/>
    </source>
</evidence>
<dbReference type="EMBL" id="KB099052">
    <property type="protein sequence ID" value="ELK38373.1"/>
    <property type="molecule type" value="Genomic_DNA"/>
</dbReference>
<evidence type="ECO:0000313" key="2">
    <source>
        <dbReference type="EMBL" id="ELK38373.1"/>
    </source>
</evidence>
<feature type="compositionally biased region" description="Low complexity" evidence="1">
    <location>
        <begin position="135"/>
        <end position="146"/>
    </location>
</feature>
<dbReference type="InterPro" id="IPR040118">
    <property type="entry name" value="C144A/B/C"/>
</dbReference>
<feature type="region of interest" description="Disordered" evidence="1">
    <location>
        <begin position="123"/>
        <end position="167"/>
    </location>
</feature>
<dbReference type="AlphaFoldDB" id="L5MKT3"/>
<gene>
    <name evidence="2" type="ORF">MDA_GLEAN10000270</name>
</gene>